<evidence type="ECO:0000256" key="3">
    <source>
        <dbReference type="ARBA" id="ARBA00022612"/>
    </source>
</evidence>
<dbReference type="InterPro" id="IPR039537">
    <property type="entry name" value="Retrotran_Ty1/copia-like"/>
</dbReference>
<keyword evidence="7" id="KW-0479">Metal-binding</keyword>
<feature type="region of interest" description="Disordered" evidence="23">
    <location>
        <begin position="735"/>
        <end position="782"/>
    </location>
</feature>
<keyword evidence="4" id="KW-0645">Protease</keyword>
<evidence type="ECO:0000256" key="10">
    <source>
        <dbReference type="ARBA" id="ARBA00022759"/>
    </source>
</evidence>
<feature type="region of interest" description="Disordered" evidence="23">
    <location>
        <begin position="248"/>
        <end position="267"/>
    </location>
</feature>
<evidence type="ECO:0000256" key="19">
    <source>
        <dbReference type="ARBA" id="ARBA00023172"/>
    </source>
</evidence>
<dbReference type="PANTHER" id="PTHR42648:SF11">
    <property type="entry name" value="TRANSPOSON TY4-P GAG-POL POLYPROTEIN"/>
    <property type="match status" value="1"/>
</dbReference>
<keyword evidence="3" id="KW-1188">Viral release from host cell</keyword>
<organism evidence="25 26">
    <name type="scientific">Puccinia coronata f. sp. avenae</name>
    <dbReference type="NCBI Taxonomy" id="200324"/>
    <lineage>
        <taxon>Eukaryota</taxon>
        <taxon>Fungi</taxon>
        <taxon>Dikarya</taxon>
        <taxon>Basidiomycota</taxon>
        <taxon>Pucciniomycotina</taxon>
        <taxon>Pucciniomycetes</taxon>
        <taxon>Pucciniales</taxon>
        <taxon>Pucciniaceae</taxon>
        <taxon>Puccinia</taxon>
    </lineage>
</organism>
<evidence type="ECO:0000256" key="17">
    <source>
        <dbReference type="ARBA" id="ARBA00022932"/>
    </source>
</evidence>
<dbReference type="Proteomes" id="UP000235388">
    <property type="component" value="Unassembled WGS sequence"/>
</dbReference>
<evidence type="ECO:0000256" key="8">
    <source>
        <dbReference type="ARBA" id="ARBA00022741"/>
    </source>
</evidence>
<feature type="compositionally biased region" description="Polar residues" evidence="23">
    <location>
        <begin position="250"/>
        <end position="266"/>
    </location>
</feature>
<keyword evidence="19" id="KW-0233">DNA recombination</keyword>
<keyword evidence="15" id="KW-0229">DNA integration</keyword>
<evidence type="ECO:0000256" key="7">
    <source>
        <dbReference type="ARBA" id="ARBA00022723"/>
    </source>
</evidence>
<dbReference type="GO" id="GO:0032196">
    <property type="term" value="P:transposition"/>
    <property type="evidence" value="ECO:0007669"/>
    <property type="project" value="UniProtKB-KW"/>
</dbReference>
<comment type="caution">
    <text evidence="25">The sequence shown here is derived from an EMBL/GenBank/DDBJ whole genome shotgun (WGS) entry which is preliminary data.</text>
</comment>
<keyword evidence="26" id="KW-1185">Reference proteome</keyword>
<keyword evidence="13" id="KW-0460">Magnesium</keyword>
<evidence type="ECO:0000256" key="9">
    <source>
        <dbReference type="ARBA" id="ARBA00022750"/>
    </source>
</evidence>
<name>A0A2N5VHD6_9BASI</name>
<protein>
    <recommendedName>
        <fullName evidence="24">Integrase catalytic domain-containing protein</fullName>
    </recommendedName>
</protein>
<keyword evidence="14" id="KW-0694">RNA-binding</keyword>
<dbReference type="GO" id="GO:0015074">
    <property type="term" value="P:DNA integration"/>
    <property type="evidence" value="ECO:0007669"/>
    <property type="project" value="UniProtKB-KW"/>
</dbReference>
<dbReference type="GO" id="GO:0006508">
    <property type="term" value="P:proteolysis"/>
    <property type="evidence" value="ECO:0007669"/>
    <property type="project" value="UniProtKB-KW"/>
</dbReference>
<dbReference type="Gene3D" id="3.30.420.10">
    <property type="entry name" value="Ribonuclease H-like superfamily/Ribonuclease H"/>
    <property type="match status" value="1"/>
</dbReference>
<dbReference type="InterPro" id="IPR025724">
    <property type="entry name" value="GAG-pre-integrase_dom"/>
</dbReference>
<dbReference type="GO" id="GO:0004519">
    <property type="term" value="F:endonuclease activity"/>
    <property type="evidence" value="ECO:0007669"/>
    <property type="project" value="UniProtKB-KW"/>
</dbReference>
<dbReference type="SUPFAM" id="SSF56672">
    <property type="entry name" value="DNA/RNA polymerases"/>
    <property type="match status" value="1"/>
</dbReference>
<dbReference type="GO" id="GO:0003887">
    <property type="term" value="F:DNA-directed DNA polymerase activity"/>
    <property type="evidence" value="ECO:0007669"/>
    <property type="project" value="UniProtKB-KW"/>
</dbReference>
<evidence type="ECO:0000313" key="26">
    <source>
        <dbReference type="Proteomes" id="UP000235388"/>
    </source>
</evidence>
<dbReference type="InterPro" id="IPR036397">
    <property type="entry name" value="RNaseH_sf"/>
</dbReference>
<evidence type="ECO:0000256" key="12">
    <source>
        <dbReference type="ARBA" id="ARBA00022840"/>
    </source>
</evidence>
<keyword evidence="2" id="KW-0815">Transposition</keyword>
<dbReference type="GO" id="GO:0003964">
    <property type="term" value="F:RNA-directed DNA polymerase activity"/>
    <property type="evidence" value="ECO:0007669"/>
    <property type="project" value="UniProtKB-KW"/>
</dbReference>
<dbReference type="PROSITE" id="PS50994">
    <property type="entry name" value="INTEGRASE"/>
    <property type="match status" value="1"/>
</dbReference>
<dbReference type="InterPro" id="IPR054722">
    <property type="entry name" value="PolX-like_BBD"/>
</dbReference>
<evidence type="ECO:0000256" key="6">
    <source>
        <dbReference type="ARBA" id="ARBA00022722"/>
    </source>
</evidence>
<dbReference type="GO" id="GO:0004190">
    <property type="term" value="F:aspartic-type endopeptidase activity"/>
    <property type="evidence" value="ECO:0007669"/>
    <property type="project" value="UniProtKB-KW"/>
</dbReference>
<evidence type="ECO:0000256" key="20">
    <source>
        <dbReference type="ARBA" id="ARBA00023268"/>
    </source>
</evidence>
<dbReference type="InterPro" id="IPR001584">
    <property type="entry name" value="Integrase_cat-core"/>
</dbReference>
<keyword evidence="16" id="KW-0695">RNA-directed DNA polymerase</keyword>
<evidence type="ECO:0000259" key="24">
    <source>
        <dbReference type="PROSITE" id="PS50994"/>
    </source>
</evidence>
<keyword evidence="9" id="KW-0064">Aspartyl protease</keyword>
<evidence type="ECO:0000256" key="14">
    <source>
        <dbReference type="ARBA" id="ARBA00022884"/>
    </source>
</evidence>
<keyword evidence="17" id="KW-0808">Transferase</keyword>
<feature type="domain" description="Integrase catalytic" evidence="24">
    <location>
        <begin position="478"/>
        <end position="644"/>
    </location>
</feature>
<dbReference type="CDD" id="cd09272">
    <property type="entry name" value="RNase_HI_RT_Ty1"/>
    <property type="match status" value="1"/>
</dbReference>
<dbReference type="GO" id="GO:0006310">
    <property type="term" value="P:DNA recombination"/>
    <property type="evidence" value="ECO:0007669"/>
    <property type="project" value="UniProtKB-KW"/>
</dbReference>
<dbReference type="InterPro" id="IPR013103">
    <property type="entry name" value="RVT_2"/>
</dbReference>
<keyword evidence="20" id="KW-0511">Multifunctional enzyme</keyword>
<dbReference type="PANTHER" id="PTHR42648">
    <property type="entry name" value="TRANSPOSASE, PUTATIVE-RELATED"/>
    <property type="match status" value="1"/>
</dbReference>
<evidence type="ECO:0000256" key="2">
    <source>
        <dbReference type="ARBA" id="ARBA00022578"/>
    </source>
</evidence>
<keyword evidence="5" id="KW-0548">Nucleotidyltransferase</keyword>
<evidence type="ECO:0000256" key="16">
    <source>
        <dbReference type="ARBA" id="ARBA00022918"/>
    </source>
</evidence>
<evidence type="ECO:0000313" key="25">
    <source>
        <dbReference type="EMBL" id="PLW49404.1"/>
    </source>
</evidence>
<feature type="compositionally biased region" description="Polar residues" evidence="23">
    <location>
        <begin position="1387"/>
        <end position="1400"/>
    </location>
</feature>
<keyword evidence="18" id="KW-0917">Virion maturation</keyword>
<evidence type="ECO:0000256" key="18">
    <source>
        <dbReference type="ARBA" id="ARBA00023113"/>
    </source>
</evidence>
<evidence type="ECO:0000256" key="21">
    <source>
        <dbReference type="ARBA" id="ARBA00048173"/>
    </source>
</evidence>
<dbReference type="STRING" id="200324.A0A2N5VHD6"/>
<evidence type="ECO:0000256" key="15">
    <source>
        <dbReference type="ARBA" id="ARBA00022908"/>
    </source>
</evidence>
<evidence type="ECO:0000256" key="22">
    <source>
        <dbReference type="ARBA" id="ARBA00049244"/>
    </source>
</evidence>
<feature type="compositionally biased region" description="Acidic residues" evidence="23">
    <location>
        <begin position="756"/>
        <end position="779"/>
    </location>
</feature>
<keyword evidence="11" id="KW-0378">Hydrolase</keyword>
<dbReference type="Pfam" id="PF00665">
    <property type="entry name" value="rve"/>
    <property type="match status" value="1"/>
</dbReference>
<comment type="catalytic activity">
    <reaction evidence="21">
        <text>DNA(n) + a 2'-deoxyribonucleoside 5'-triphosphate = DNA(n+1) + diphosphate</text>
        <dbReference type="Rhea" id="RHEA:22508"/>
        <dbReference type="Rhea" id="RHEA-COMP:17339"/>
        <dbReference type="Rhea" id="RHEA-COMP:17340"/>
        <dbReference type="ChEBI" id="CHEBI:33019"/>
        <dbReference type="ChEBI" id="CHEBI:61560"/>
        <dbReference type="ChEBI" id="CHEBI:173112"/>
        <dbReference type="EC" id="2.7.7.49"/>
    </reaction>
</comment>
<evidence type="ECO:0000256" key="1">
    <source>
        <dbReference type="ARBA" id="ARBA00002180"/>
    </source>
</evidence>
<dbReference type="GO" id="GO:0005634">
    <property type="term" value="C:nucleus"/>
    <property type="evidence" value="ECO:0007669"/>
    <property type="project" value="UniProtKB-ARBA"/>
</dbReference>
<keyword evidence="17" id="KW-0239">DNA-directed DNA polymerase</keyword>
<evidence type="ECO:0000256" key="11">
    <source>
        <dbReference type="ARBA" id="ARBA00022801"/>
    </source>
</evidence>
<feature type="region of interest" description="Disordered" evidence="23">
    <location>
        <begin position="1383"/>
        <end position="1407"/>
    </location>
</feature>
<dbReference type="GO" id="GO:0005524">
    <property type="term" value="F:ATP binding"/>
    <property type="evidence" value="ECO:0007669"/>
    <property type="project" value="UniProtKB-KW"/>
</dbReference>
<keyword evidence="8" id="KW-0547">Nucleotide-binding</keyword>
<dbReference type="OrthoDB" id="7691805at2759"/>
<keyword evidence="12" id="KW-0067">ATP-binding</keyword>
<keyword evidence="6" id="KW-0540">Nuclease</keyword>
<proteinExistence type="predicted"/>
<accession>A0A2N5VHD6</accession>
<dbReference type="GO" id="GO:0046872">
    <property type="term" value="F:metal ion binding"/>
    <property type="evidence" value="ECO:0007669"/>
    <property type="project" value="UniProtKB-KW"/>
</dbReference>
<dbReference type="GO" id="GO:0003723">
    <property type="term" value="F:RNA binding"/>
    <property type="evidence" value="ECO:0007669"/>
    <property type="project" value="UniProtKB-KW"/>
</dbReference>
<dbReference type="Pfam" id="PF22936">
    <property type="entry name" value="Pol_BBD"/>
    <property type="match status" value="1"/>
</dbReference>
<sequence>MSNEFSLKDQLSNLPTLTGDENYPMWNRRISAFLKHKELYTTVTTDPGDRLSSAATKKLSDAANILLTKISDKLYNRIITSSNDNNGYLIWTRIHDLFAKRTGLRLSRCLSQWHKIRYDGDLTTYLDQIEACLATFDSISYVQDGSAICGVIMSSLSEDRSSLADPIITNDALMSDPILLLTKLRDVAFSEKNRKRNGGEKSALALNTGKKTRPCYNCRNGRHDSSAPHPESKCWSVHPDQRPVRPLPAQSHNTAVSAPTQLPSSSQHERPAFASIATATCLVTTPSNVPAVLDTGASHHMFNDLEYFRDSTTEVCSIPISTGRNSSDLTAIRKGTAIVAQSTGILLLLPDSLFVPGLTRNLISLTRLTNNNANMNKQGGRIRVVIDNSINFDCLQHNGVLEIDGSIGPVPSHASMFATTTHSAATTPFQTWHRRLGHAGIARLQAVLPGVKLVNEGTCDSCMKGKVSRVPFSSHFDATSHPLEVVHGDLVGPITPSTNSGCRYFLTMVDQHTGFISTTLLKKKSDATIAILDFKTFFEHQTGFKLKKLITDGGGEFCNASLSEHLRAAGIQHNVSPPYTPQHNGLAERANKTIINMARCMLLQSNLAKEWWGEAVRTATQTTNCLPSLGKSKFSPIEQLFKKVPNIAFFRPFGCKVWIVKPNQLRNSKFDCIAWDGVLIGYSNDFSCYRVVKTESKTVVDSKHVYFDESCFPNLTALNPSLDLFPHSRLPDFSAPSTLPFDDEDSTSEEHSMDADQPEDEDAIMNDSPDMDDDDEEEANSAPAPLPQRLILRLGPHPTQISSSVDPQNILARRTRSAAAFTTGAVEPSTRAQAMASAERDSWIAAEARELENMKEHRVWIEIPREERHHVIPATWAYKKKLGPDNQVTEFKARICAQGFRQTYGLNFEMKYAPTGKPSSLRLLLSHAIQDNLLIHQLDVKSAFLTCDLEEEVFMLPPPGYRTGENVVLQLKKAIYGPKQASLAWYRRLSSFLQTIGFSVSIADPCVFWRLEPSPLWIFSHVDDLIIVGRDPLLFRSQMEKEFKIKYIGDASFLLGMKLDRSPSGIHLHQSQYIARKLEEFDATNLSPSSCPIDPRSHLKKASESEIAQFKSLNVNYRALIGSLNYLSILTRPDVSFAVSKLSQYLENPGITHYRAAMQVLRYLKGTSSRGLFFRKQDPSTLNVYVDADWANCPDTRRSHTGLLVLQSDHLIFWKSTKQPTVSLSSTEAEYKALSDACKEIVWVRNITQEIFPSLSHQSTSVFVDNRGAIDLALSQMSQNSFRTKHMDLRLHFVRELVTDKTVQLRYVSTQQNIADFLTKPVGRSVISRAISRFIGGTSSIVALRSEAPSMPGCQTSPERGATDAQVFMNLIDDEMKSNILRAPGQEQVTATQTLTTSQVEDSDDAN</sequence>
<dbReference type="InterPro" id="IPR043502">
    <property type="entry name" value="DNA/RNA_pol_sf"/>
</dbReference>
<dbReference type="InterPro" id="IPR012337">
    <property type="entry name" value="RNaseH-like_sf"/>
</dbReference>
<dbReference type="Pfam" id="PF13976">
    <property type="entry name" value="gag_pre-integrs"/>
    <property type="match status" value="1"/>
</dbReference>
<gene>
    <name evidence="25" type="ORF">PCANC_07788</name>
</gene>
<dbReference type="Pfam" id="PF25597">
    <property type="entry name" value="SH3_retrovirus"/>
    <property type="match status" value="1"/>
</dbReference>
<comment type="function">
    <text evidence="1">The aspartyl protease (PR) mediates the proteolytic cleavages of the Gag and Gag-Pol polyproteins after assembly of the VLP.</text>
</comment>
<dbReference type="Pfam" id="PF07727">
    <property type="entry name" value="RVT_2"/>
    <property type="match status" value="1"/>
</dbReference>
<keyword evidence="10" id="KW-0255">Endonuclease</keyword>
<reference evidence="25 26" key="1">
    <citation type="submission" date="2017-11" db="EMBL/GenBank/DDBJ databases">
        <title>De novo assembly and phasing of dikaryotic genomes from two isolates of Puccinia coronata f. sp. avenae, the causal agent of oat crown rust.</title>
        <authorList>
            <person name="Miller M.E."/>
            <person name="Zhang Y."/>
            <person name="Omidvar V."/>
            <person name="Sperschneider J."/>
            <person name="Schwessinger B."/>
            <person name="Raley C."/>
            <person name="Palmer J.M."/>
            <person name="Garnica D."/>
            <person name="Upadhyaya N."/>
            <person name="Rathjen J."/>
            <person name="Taylor J.M."/>
            <person name="Park R.F."/>
            <person name="Dodds P.N."/>
            <person name="Hirsch C.D."/>
            <person name="Kianian S.F."/>
            <person name="Figueroa M."/>
        </authorList>
    </citation>
    <scope>NUCLEOTIDE SEQUENCE [LARGE SCALE GENOMIC DNA]</scope>
    <source>
        <strain evidence="25">12NC29</strain>
    </source>
</reference>
<dbReference type="SUPFAM" id="SSF53098">
    <property type="entry name" value="Ribonuclease H-like"/>
    <property type="match status" value="1"/>
</dbReference>
<evidence type="ECO:0000256" key="4">
    <source>
        <dbReference type="ARBA" id="ARBA00022670"/>
    </source>
</evidence>
<evidence type="ECO:0000256" key="13">
    <source>
        <dbReference type="ARBA" id="ARBA00022842"/>
    </source>
</evidence>
<comment type="catalytic activity">
    <reaction evidence="22">
        <text>DNA(n) + a 2'-deoxyribonucleoside 5'-triphosphate = DNA(n+1) + diphosphate</text>
        <dbReference type="Rhea" id="RHEA:22508"/>
        <dbReference type="Rhea" id="RHEA-COMP:17339"/>
        <dbReference type="Rhea" id="RHEA-COMP:17340"/>
        <dbReference type="ChEBI" id="CHEBI:33019"/>
        <dbReference type="ChEBI" id="CHEBI:61560"/>
        <dbReference type="ChEBI" id="CHEBI:173112"/>
        <dbReference type="EC" id="2.7.7.7"/>
    </reaction>
</comment>
<dbReference type="InterPro" id="IPR057670">
    <property type="entry name" value="SH3_retrovirus"/>
</dbReference>
<evidence type="ECO:0000256" key="23">
    <source>
        <dbReference type="SAM" id="MobiDB-lite"/>
    </source>
</evidence>
<dbReference type="EMBL" id="PGCJ01000096">
    <property type="protein sequence ID" value="PLW49404.1"/>
    <property type="molecule type" value="Genomic_DNA"/>
</dbReference>
<evidence type="ECO:0000256" key="5">
    <source>
        <dbReference type="ARBA" id="ARBA00022695"/>
    </source>
</evidence>